<sequence length="196" mass="20608">MKKDILICGVGGQGTVLASKIIAASAMDEGSTVHSAETIGMAQRGGSVTSHVRIGEAYAPLIPQGAADMILAFEPAEAVRNLGYLKKDGIVIVNRVPVKPVTESLQDTGYDGTEMIAYLQKKCSCIVIDAEKICAPFGSSRYFNIAILGVAVGSGRLGISKETVLAELERRVPSKYVEINKAAFYAGVEVGSGKTL</sequence>
<keyword evidence="1" id="KW-0560">Oxidoreductase</keyword>
<accession>A0A7G9FMD5</accession>
<evidence type="ECO:0000313" key="3">
    <source>
        <dbReference type="EMBL" id="QNL99716.1"/>
    </source>
</evidence>
<dbReference type="PANTHER" id="PTHR43854">
    <property type="entry name" value="INDOLEPYRUVATE OXIDOREDUCTASE SUBUNIT IORB"/>
    <property type="match status" value="1"/>
</dbReference>
<protein>
    <submittedName>
        <fullName evidence="3">Indolepyruvate oxidoreductase subunit beta</fullName>
    </submittedName>
</protein>
<dbReference type="Gene3D" id="3.40.920.10">
    <property type="entry name" value="Pyruvate-ferredoxin oxidoreductase, PFOR, domain III"/>
    <property type="match status" value="1"/>
</dbReference>
<dbReference type="GO" id="GO:0016903">
    <property type="term" value="F:oxidoreductase activity, acting on the aldehyde or oxo group of donors"/>
    <property type="evidence" value="ECO:0007669"/>
    <property type="project" value="InterPro"/>
</dbReference>
<organism evidence="3 4">
    <name type="scientific">Wujia chipingensis</name>
    <dbReference type="NCBI Taxonomy" id="2763670"/>
    <lineage>
        <taxon>Bacteria</taxon>
        <taxon>Bacillati</taxon>
        <taxon>Bacillota</taxon>
        <taxon>Clostridia</taxon>
        <taxon>Lachnospirales</taxon>
        <taxon>Lachnospiraceae</taxon>
        <taxon>Wujia</taxon>
    </lineage>
</organism>
<dbReference type="RefSeq" id="WP_249321321.1">
    <property type="nucleotide sequence ID" value="NZ_CP060632.1"/>
</dbReference>
<gene>
    <name evidence="3" type="ORF">H9Q76_13585</name>
</gene>
<evidence type="ECO:0000259" key="2">
    <source>
        <dbReference type="Pfam" id="PF01558"/>
    </source>
</evidence>
<dbReference type="PANTHER" id="PTHR43854:SF1">
    <property type="entry name" value="INDOLEPYRUVATE OXIDOREDUCTASE SUBUNIT IORB"/>
    <property type="match status" value="1"/>
</dbReference>
<evidence type="ECO:0000256" key="1">
    <source>
        <dbReference type="ARBA" id="ARBA00023002"/>
    </source>
</evidence>
<evidence type="ECO:0000313" key="4">
    <source>
        <dbReference type="Proteomes" id="UP000515819"/>
    </source>
</evidence>
<keyword evidence="4" id="KW-1185">Reference proteome</keyword>
<dbReference type="EMBL" id="CP060632">
    <property type="protein sequence ID" value="QNL99716.1"/>
    <property type="molecule type" value="Genomic_DNA"/>
</dbReference>
<dbReference type="KEGG" id="wcp:H9Q76_13585"/>
<dbReference type="SUPFAM" id="SSF53323">
    <property type="entry name" value="Pyruvate-ferredoxin oxidoreductase, PFOR, domain III"/>
    <property type="match status" value="1"/>
</dbReference>
<name>A0A7G9FMD5_9FIRM</name>
<dbReference type="Pfam" id="PF01558">
    <property type="entry name" value="POR"/>
    <property type="match status" value="1"/>
</dbReference>
<reference evidence="3 4" key="1">
    <citation type="submission" date="2020-08" db="EMBL/GenBank/DDBJ databases">
        <authorList>
            <person name="Liu C."/>
            <person name="Sun Q."/>
        </authorList>
    </citation>
    <scope>NUCLEOTIDE SEQUENCE [LARGE SCALE GENOMIC DNA]</scope>
    <source>
        <strain evidence="3 4">NSJ-4</strain>
    </source>
</reference>
<dbReference type="InterPro" id="IPR019752">
    <property type="entry name" value="Pyrv/ketoisovalerate_OxRed_cat"/>
</dbReference>
<feature type="domain" description="Pyruvate/ketoisovalerate oxidoreductase catalytic" evidence="2">
    <location>
        <begin position="11"/>
        <end position="189"/>
    </location>
</feature>
<dbReference type="AlphaFoldDB" id="A0A7G9FMD5"/>
<proteinExistence type="predicted"/>
<keyword evidence="3" id="KW-0670">Pyruvate</keyword>
<dbReference type="InterPro" id="IPR052198">
    <property type="entry name" value="IorB_Oxidoreductase"/>
</dbReference>
<dbReference type="InterPro" id="IPR002869">
    <property type="entry name" value="Pyrv_flavodox_OxRed_cen"/>
</dbReference>
<dbReference type="Proteomes" id="UP000515819">
    <property type="component" value="Chromosome"/>
</dbReference>